<evidence type="ECO:0000256" key="5">
    <source>
        <dbReference type="ARBA" id="ARBA00023163"/>
    </source>
</evidence>
<evidence type="ECO:0000313" key="9">
    <source>
        <dbReference type="EMBL" id="OCK84170.1"/>
    </source>
</evidence>
<evidence type="ECO:0000313" key="10">
    <source>
        <dbReference type="Proteomes" id="UP000250266"/>
    </source>
</evidence>
<dbReference type="GO" id="GO:0035267">
    <property type="term" value="C:NuA4 histone acetyltransferase complex"/>
    <property type="evidence" value="ECO:0007669"/>
    <property type="project" value="TreeGrafter"/>
</dbReference>
<dbReference type="AlphaFoldDB" id="A0A8E2JIQ7"/>
<comment type="function">
    <text evidence="7">Component of the NuA4 histone acetyltransferase complex which is involved in transcriptional activation of selected genes principally by acetylation of nucleosomal histone H4 and H2A. The NuA4 complex is also involved in DNA repair.</text>
</comment>
<evidence type="ECO:0000256" key="1">
    <source>
        <dbReference type="ARBA" id="ARBA00004123"/>
    </source>
</evidence>
<evidence type="ECO:0000256" key="2">
    <source>
        <dbReference type="ARBA" id="ARBA00007117"/>
    </source>
</evidence>
<dbReference type="Pfam" id="PF07904">
    <property type="entry name" value="Eaf7"/>
    <property type="match status" value="1"/>
</dbReference>
<evidence type="ECO:0000256" key="8">
    <source>
        <dbReference type="SAM" id="MobiDB-lite"/>
    </source>
</evidence>
<evidence type="ECO:0000256" key="7">
    <source>
        <dbReference type="ARBA" id="ARBA00025178"/>
    </source>
</evidence>
<gene>
    <name evidence="9" type="ORF">K432DRAFT_401373</name>
</gene>
<protein>
    <submittedName>
        <fullName evidence="9">CT20-domain-containing protein</fullName>
    </submittedName>
</protein>
<feature type="compositionally biased region" description="Basic and acidic residues" evidence="8">
    <location>
        <begin position="154"/>
        <end position="165"/>
    </location>
</feature>
<sequence length="288" mass="31669">MPPRKRAKASAASTPLAESQPKTPVESGPTTQSHDQTSPQNENENLINDPWTNDQETQLFKSMIRWKPTGMHKHFRMISIHSNLRSHGFASPSTPHTRIPGIWNKLHQLYDLNALDERENAYAFSSQPDPFDPADRDAVPEFELPEDDFGELMWDRRFPPSDKDATSSPPFISTAEDKKLYRPGLGLLRGLSEVAKEDAEIRASPSIKARGGARGGRAAAKGGRVGKAAQSARSSKAQSAVSESAGEEEDEEESVEESEESEDEIAPSSSKGARGGKRGRPARRGRKR</sequence>
<keyword evidence="4" id="KW-0805">Transcription regulation</keyword>
<dbReference type="EMBL" id="KV744843">
    <property type="protein sequence ID" value="OCK84170.1"/>
    <property type="molecule type" value="Genomic_DNA"/>
</dbReference>
<organism evidence="9 10">
    <name type="scientific">Lepidopterella palustris CBS 459.81</name>
    <dbReference type="NCBI Taxonomy" id="1314670"/>
    <lineage>
        <taxon>Eukaryota</taxon>
        <taxon>Fungi</taxon>
        <taxon>Dikarya</taxon>
        <taxon>Ascomycota</taxon>
        <taxon>Pezizomycotina</taxon>
        <taxon>Dothideomycetes</taxon>
        <taxon>Pleosporomycetidae</taxon>
        <taxon>Mytilinidiales</taxon>
        <taxon>Argynnaceae</taxon>
        <taxon>Lepidopterella</taxon>
    </lineage>
</organism>
<evidence type="ECO:0000256" key="3">
    <source>
        <dbReference type="ARBA" id="ARBA00022853"/>
    </source>
</evidence>
<feature type="region of interest" description="Disordered" evidence="8">
    <location>
        <begin position="1"/>
        <end position="52"/>
    </location>
</feature>
<dbReference type="PANTHER" id="PTHR13581">
    <property type="entry name" value="MRG-BINDING PROTEIN"/>
    <property type="match status" value="1"/>
</dbReference>
<dbReference type="PANTHER" id="PTHR13581:SF5">
    <property type="entry name" value="MRG_MORF4L-BINDING PROTEIN"/>
    <property type="match status" value="1"/>
</dbReference>
<evidence type="ECO:0000256" key="4">
    <source>
        <dbReference type="ARBA" id="ARBA00023015"/>
    </source>
</evidence>
<keyword evidence="10" id="KW-1185">Reference proteome</keyword>
<evidence type="ECO:0000256" key="6">
    <source>
        <dbReference type="ARBA" id="ARBA00023242"/>
    </source>
</evidence>
<reference evidence="9 10" key="1">
    <citation type="journal article" date="2016" name="Nat. Commun.">
        <title>Ectomycorrhizal ecology is imprinted in the genome of the dominant symbiotic fungus Cenococcum geophilum.</title>
        <authorList>
            <consortium name="DOE Joint Genome Institute"/>
            <person name="Peter M."/>
            <person name="Kohler A."/>
            <person name="Ohm R.A."/>
            <person name="Kuo A."/>
            <person name="Krutzmann J."/>
            <person name="Morin E."/>
            <person name="Arend M."/>
            <person name="Barry K.W."/>
            <person name="Binder M."/>
            <person name="Choi C."/>
            <person name="Clum A."/>
            <person name="Copeland A."/>
            <person name="Grisel N."/>
            <person name="Haridas S."/>
            <person name="Kipfer T."/>
            <person name="LaButti K."/>
            <person name="Lindquist E."/>
            <person name="Lipzen A."/>
            <person name="Maire R."/>
            <person name="Meier B."/>
            <person name="Mihaltcheva S."/>
            <person name="Molinier V."/>
            <person name="Murat C."/>
            <person name="Poggeler S."/>
            <person name="Quandt C.A."/>
            <person name="Sperisen C."/>
            <person name="Tritt A."/>
            <person name="Tisserant E."/>
            <person name="Crous P.W."/>
            <person name="Henrissat B."/>
            <person name="Nehls U."/>
            <person name="Egli S."/>
            <person name="Spatafora J.W."/>
            <person name="Grigoriev I.V."/>
            <person name="Martin F.M."/>
        </authorList>
    </citation>
    <scope>NUCLEOTIDE SEQUENCE [LARGE SCALE GENOMIC DNA]</scope>
    <source>
        <strain evidence="9 10">CBS 459.81</strain>
    </source>
</reference>
<feature type="region of interest" description="Disordered" evidence="8">
    <location>
        <begin position="154"/>
        <end position="175"/>
    </location>
</feature>
<dbReference type="GO" id="GO:0006357">
    <property type="term" value="P:regulation of transcription by RNA polymerase II"/>
    <property type="evidence" value="ECO:0007669"/>
    <property type="project" value="TreeGrafter"/>
</dbReference>
<keyword evidence="6" id="KW-0539">Nucleus</keyword>
<name>A0A8E2JIQ7_9PEZI</name>
<comment type="similarity">
    <text evidence="2">Belongs to the EAF7 family.</text>
</comment>
<keyword evidence="3" id="KW-0156">Chromatin regulator</keyword>
<feature type="compositionally biased region" description="Polar residues" evidence="8">
    <location>
        <begin position="11"/>
        <end position="52"/>
    </location>
</feature>
<dbReference type="Proteomes" id="UP000250266">
    <property type="component" value="Unassembled WGS sequence"/>
</dbReference>
<accession>A0A8E2JIQ7</accession>
<feature type="compositionally biased region" description="Basic residues" evidence="8">
    <location>
        <begin position="274"/>
        <end position="288"/>
    </location>
</feature>
<comment type="subcellular location">
    <subcellularLocation>
        <location evidence="1">Nucleus</location>
    </subcellularLocation>
</comment>
<dbReference type="GO" id="GO:0006325">
    <property type="term" value="P:chromatin organization"/>
    <property type="evidence" value="ECO:0007669"/>
    <property type="project" value="UniProtKB-KW"/>
</dbReference>
<feature type="compositionally biased region" description="Low complexity" evidence="8">
    <location>
        <begin position="216"/>
        <end position="244"/>
    </location>
</feature>
<dbReference type="InterPro" id="IPR012423">
    <property type="entry name" value="Eaf7/MRGBP"/>
</dbReference>
<dbReference type="OrthoDB" id="5595141at2759"/>
<proteinExistence type="inferred from homology"/>
<keyword evidence="5" id="KW-0804">Transcription</keyword>
<dbReference type="GO" id="GO:0005634">
    <property type="term" value="C:nucleus"/>
    <property type="evidence" value="ECO:0007669"/>
    <property type="project" value="UniProtKB-SubCell"/>
</dbReference>
<feature type="region of interest" description="Disordered" evidence="8">
    <location>
        <begin position="196"/>
        <end position="288"/>
    </location>
</feature>
<feature type="compositionally biased region" description="Acidic residues" evidence="8">
    <location>
        <begin position="245"/>
        <end position="265"/>
    </location>
</feature>